<evidence type="ECO:0000256" key="11">
    <source>
        <dbReference type="ARBA" id="ARBA00023136"/>
    </source>
</evidence>
<dbReference type="InterPro" id="IPR039426">
    <property type="entry name" value="TonB-dep_rcpt-like"/>
</dbReference>
<keyword evidence="4 14" id="KW-1134">Transmembrane beta strand</keyword>
<dbReference type="InterPro" id="IPR010105">
    <property type="entry name" value="TonB_sidphr_rcpt"/>
</dbReference>
<feature type="short sequence motif" description="TonB C-terminal box" evidence="15">
    <location>
        <begin position="700"/>
        <end position="717"/>
    </location>
</feature>
<evidence type="ECO:0000256" key="5">
    <source>
        <dbReference type="ARBA" id="ARBA00022496"/>
    </source>
</evidence>
<dbReference type="SUPFAM" id="SSF56935">
    <property type="entry name" value="Porins"/>
    <property type="match status" value="1"/>
</dbReference>
<evidence type="ECO:0000256" key="16">
    <source>
        <dbReference type="RuleBase" id="RU003357"/>
    </source>
</evidence>
<dbReference type="InterPro" id="IPR037066">
    <property type="entry name" value="Plug_dom_sf"/>
</dbReference>
<keyword evidence="11 14" id="KW-0472">Membrane</keyword>
<dbReference type="GO" id="GO:0009279">
    <property type="term" value="C:cell outer membrane"/>
    <property type="evidence" value="ECO:0007669"/>
    <property type="project" value="UniProtKB-SubCell"/>
</dbReference>
<name>A0A3A3FP50_9BURK</name>
<reference evidence="21" key="1">
    <citation type="submission" date="2018-09" db="EMBL/GenBank/DDBJ databases">
        <authorList>
            <person name="Zhu H."/>
        </authorList>
    </citation>
    <scope>NUCLEOTIDE SEQUENCE [LARGE SCALE GENOMIC DNA]</scope>
    <source>
        <strain evidence="21">K1R23-30</strain>
    </source>
</reference>
<dbReference type="EMBL" id="QYUO01000002">
    <property type="protein sequence ID" value="RJF96275.1"/>
    <property type="molecule type" value="Genomic_DNA"/>
</dbReference>
<dbReference type="RefSeq" id="WP_119771421.1">
    <property type="nucleotide sequence ID" value="NZ_QYUO01000002.1"/>
</dbReference>
<dbReference type="PANTHER" id="PTHR32552">
    <property type="entry name" value="FERRICHROME IRON RECEPTOR-RELATED"/>
    <property type="match status" value="1"/>
</dbReference>
<feature type="chain" id="PRO_5017332687" evidence="17">
    <location>
        <begin position="27"/>
        <end position="717"/>
    </location>
</feature>
<dbReference type="GO" id="GO:0015344">
    <property type="term" value="F:siderophore uptake transmembrane transporter activity"/>
    <property type="evidence" value="ECO:0007669"/>
    <property type="project" value="TreeGrafter"/>
</dbReference>
<comment type="caution">
    <text evidence="20">The sequence shown here is derived from an EMBL/GenBank/DDBJ whole genome shotgun (WGS) entry which is preliminary data.</text>
</comment>
<dbReference type="PROSITE" id="PS01156">
    <property type="entry name" value="TONB_DEPENDENT_REC_2"/>
    <property type="match status" value="1"/>
</dbReference>
<dbReference type="Gene3D" id="2.170.130.10">
    <property type="entry name" value="TonB-dependent receptor, plug domain"/>
    <property type="match status" value="1"/>
</dbReference>
<evidence type="ECO:0000256" key="15">
    <source>
        <dbReference type="PROSITE-ProRule" id="PRU10144"/>
    </source>
</evidence>
<dbReference type="AlphaFoldDB" id="A0A3A3FP50"/>
<keyword evidence="7 17" id="KW-0732">Signal</keyword>
<proteinExistence type="inferred from homology"/>
<evidence type="ECO:0000256" key="2">
    <source>
        <dbReference type="ARBA" id="ARBA00009810"/>
    </source>
</evidence>
<evidence type="ECO:0000256" key="17">
    <source>
        <dbReference type="SAM" id="SignalP"/>
    </source>
</evidence>
<evidence type="ECO:0000256" key="3">
    <source>
        <dbReference type="ARBA" id="ARBA00022448"/>
    </source>
</evidence>
<accession>A0A3A3FP50</accession>
<keyword evidence="9" id="KW-0406">Ion transport</keyword>
<dbReference type="Pfam" id="PF07715">
    <property type="entry name" value="Plug"/>
    <property type="match status" value="1"/>
</dbReference>
<dbReference type="InterPro" id="IPR010917">
    <property type="entry name" value="TonB_rcpt_CS"/>
</dbReference>
<keyword evidence="10 16" id="KW-0798">TonB box</keyword>
<gene>
    <name evidence="20" type="ORF">D3871_17840</name>
</gene>
<evidence type="ECO:0000313" key="21">
    <source>
        <dbReference type="Proteomes" id="UP000265955"/>
    </source>
</evidence>
<dbReference type="Gene3D" id="2.40.170.20">
    <property type="entry name" value="TonB-dependent receptor, beta-barrel domain"/>
    <property type="match status" value="1"/>
</dbReference>
<keyword evidence="5" id="KW-0410">Iron transport</keyword>
<dbReference type="PANTHER" id="PTHR32552:SF83">
    <property type="entry name" value="BLR3904 PROTEIN"/>
    <property type="match status" value="1"/>
</dbReference>
<keyword evidence="12 20" id="KW-0675">Receptor</keyword>
<evidence type="ECO:0000256" key="14">
    <source>
        <dbReference type="PROSITE-ProRule" id="PRU01360"/>
    </source>
</evidence>
<dbReference type="PROSITE" id="PS52016">
    <property type="entry name" value="TONB_DEPENDENT_REC_3"/>
    <property type="match status" value="1"/>
</dbReference>
<keyword evidence="6 14" id="KW-0812">Transmembrane</keyword>
<evidence type="ECO:0000256" key="4">
    <source>
        <dbReference type="ARBA" id="ARBA00022452"/>
    </source>
</evidence>
<dbReference type="InterPro" id="IPR000531">
    <property type="entry name" value="Beta-barrel_TonB"/>
</dbReference>
<keyword evidence="3 14" id="KW-0813">Transport</keyword>
<dbReference type="NCBIfam" id="TIGR01783">
    <property type="entry name" value="TonB-siderophor"/>
    <property type="match status" value="1"/>
</dbReference>
<comment type="subcellular location">
    <subcellularLocation>
        <location evidence="1 14">Cell outer membrane</location>
        <topology evidence="1 14">Multi-pass membrane protein</topology>
    </subcellularLocation>
</comment>
<evidence type="ECO:0000256" key="9">
    <source>
        <dbReference type="ARBA" id="ARBA00023065"/>
    </source>
</evidence>
<feature type="domain" description="TonB-dependent receptor plug" evidence="19">
    <location>
        <begin position="60"/>
        <end position="159"/>
    </location>
</feature>
<dbReference type="GO" id="GO:0015891">
    <property type="term" value="P:siderophore transport"/>
    <property type="evidence" value="ECO:0007669"/>
    <property type="project" value="InterPro"/>
</dbReference>
<protein>
    <submittedName>
        <fullName evidence="20">TonB-dependent siderophore receptor</fullName>
    </submittedName>
</protein>
<evidence type="ECO:0000256" key="8">
    <source>
        <dbReference type="ARBA" id="ARBA00023004"/>
    </source>
</evidence>
<keyword evidence="13 14" id="KW-0998">Cell outer membrane</keyword>
<organism evidence="20 21">
    <name type="scientific">Noviherbaspirillum saxi</name>
    <dbReference type="NCBI Taxonomy" id="2320863"/>
    <lineage>
        <taxon>Bacteria</taxon>
        <taxon>Pseudomonadati</taxon>
        <taxon>Pseudomonadota</taxon>
        <taxon>Betaproteobacteria</taxon>
        <taxon>Burkholderiales</taxon>
        <taxon>Oxalobacteraceae</taxon>
        <taxon>Noviherbaspirillum</taxon>
    </lineage>
</organism>
<evidence type="ECO:0000256" key="10">
    <source>
        <dbReference type="ARBA" id="ARBA00023077"/>
    </source>
</evidence>
<evidence type="ECO:0000256" key="6">
    <source>
        <dbReference type="ARBA" id="ARBA00022692"/>
    </source>
</evidence>
<dbReference type="Proteomes" id="UP000265955">
    <property type="component" value="Unassembled WGS sequence"/>
</dbReference>
<dbReference type="CDD" id="cd01347">
    <property type="entry name" value="ligand_gated_channel"/>
    <property type="match status" value="1"/>
</dbReference>
<evidence type="ECO:0000256" key="13">
    <source>
        <dbReference type="ARBA" id="ARBA00023237"/>
    </source>
</evidence>
<feature type="domain" description="TonB-dependent receptor-like beta-barrel" evidence="18">
    <location>
        <begin position="231"/>
        <end position="684"/>
    </location>
</feature>
<evidence type="ECO:0000313" key="20">
    <source>
        <dbReference type="EMBL" id="RJF96275.1"/>
    </source>
</evidence>
<evidence type="ECO:0000259" key="19">
    <source>
        <dbReference type="Pfam" id="PF07715"/>
    </source>
</evidence>
<evidence type="ECO:0000256" key="7">
    <source>
        <dbReference type="ARBA" id="ARBA00022729"/>
    </source>
</evidence>
<dbReference type="InterPro" id="IPR036942">
    <property type="entry name" value="Beta-barrel_TonB_sf"/>
</dbReference>
<dbReference type="OrthoDB" id="8732650at2"/>
<sequence length="717" mass="78158">MPLPKTRFLLAFSAAQALVLPVAAQAQSDTVLPAVSVSAPRIAADDAEAPTFGSFGQIPLQQTPASITVITRQQMQDQAIRQTTDLTRFDASVNDAYNAIGYAEQFSIRGFTLDNAASYRKDSLEIAADAAIPLENKERIEILKGLAGLQAGIATPGGILNYVTKRPTNETLWSVTLEARERGTLYGALDLGGRSDDKRFGYRINAAAEKLRSYVRGADGERQFVSGAFDWRLTPQALLQLDFDYQHKSQLSAPGFQLINGTDLPTGISARTMLNNQPWSRPVETDSTNLGLRFEYQITPDWTTVVAVNRHGFRRDDFAAFPFGCAASGLFPGFCANGDYDVYDYQSENERKSLLASQAIVQGRFATGALQHELAAGVSTLRRRDDFGDCVYGTLDCLGSAANGTSNIFSPVVVPASTITTGPIRLRRSGREHSLFVRDVIALSPQFKLHAGVRHTRIERDQYDATGTLNSAHERGYTLPNLALVFNPQASWTMYGSYAQGLEHGGIAPLLTTNANVALDPSKSYQLELGTKTSLGNGWQMSAALFRIRKPLEYTDAGFTYVRNGNAEHQGIEWSLQGQATRNLMLGASIAALHTRQQNTGTATLDGKRVTNVPNLKSVVYADYALAAVPGLMLNGSWHYAGSKAFNPDNSVTVPGYHLFNLGARYATRVGGTATTLRFGIDNVTDKFYWRDVTQALGGYLFPGAPRTFKLSAQFDF</sequence>
<evidence type="ECO:0000256" key="1">
    <source>
        <dbReference type="ARBA" id="ARBA00004571"/>
    </source>
</evidence>
<evidence type="ECO:0000259" key="18">
    <source>
        <dbReference type="Pfam" id="PF00593"/>
    </source>
</evidence>
<evidence type="ECO:0000256" key="12">
    <source>
        <dbReference type="ARBA" id="ARBA00023170"/>
    </source>
</evidence>
<comment type="similarity">
    <text evidence="2 14 16">Belongs to the TonB-dependent receptor family.</text>
</comment>
<dbReference type="GO" id="GO:0038023">
    <property type="term" value="F:signaling receptor activity"/>
    <property type="evidence" value="ECO:0007669"/>
    <property type="project" value="InterPro"/>
</dbReference>
<dbReference type="InterPro" id="IPR012910">
    <property type="entry name" value="Plug_dom"/>
</dbReference>
<dbReference type="Pfam" id="PF00593">
    <property type="entry name" value="TonB_dep_Rec_b-barrel"/>
    <property type="match status" value="1"/>
</dbReference>
<keyword evidence="8" id="KW-0408">Iron</keyword>
<keyword evidence="21" id="KW-1185">Reference proteome</keyword>
<feature type="signal peptide" evidence="17">
    <location>
        <begin position="1"/>
        <end position="26"/>
    </location>
</feature>